<feature type="compositionally biased region" description="Low complexity" evidence="1">
    <location>
        <begin position="123"/>
        <end position="137"/>
    </location>
</feature>
<dbReference type="HOGENOM" id="CLU_498878_0_0_1"/>
<feature type="domain" description="Myb-like" evidence="2">
    <location>
        <begin position="200"/>
        <end position="250"/>
    </location>
</feature>
<dbReference type="OrthoDB" id="5427780at2759"/>
<evidence type="ECO:0000313" key="4">
    <source>
        <dbReference type="Proteomes" id="UP000016935"/>
    </source>
</evidence>
<keyword evidence="4" id="KW-1185">Reference proteome</keyword>
<feature type="compositionally biased region" description="Polar residues" evidence="1">
    <location>
        <begin position="354"/>
        <end position="379"/>
    </location>
</feature>
<dbReference type="InterPro" id="IPR001005">
    <property type="entry name" value="SANT/Myb"/>
</dbReference>
<dbReference type="SUPFAM" id="SSF46689">
    <property type="entry name" value="Homeodomain-like"/>
    <property type="match status" value="1"/>
</dbReference>
<protein>
    <recommendedName>
        <fullName evidence="2">Myb-like domain-containing protein</fullName>
    </recommendedName>
</protein>
<dbReference type="CDD" id="cd00167">
    <property type="entry name" value="SANT"/>
    <property type="match status" value="1"/>
</dbReference>
<feature type="compositionally biased region" description="Basic and acidic residues" evidence="1">
    <location>
        <begin position="85"/>
        <end position="106"/>
    </location>
</feature>
<gene>
    <name evidence="3" type="ORF">SETTUDRAFT_89314</name>
</gene>
<dbReference type="EMBL" id="KB908592">
    <property type="protein sequence ID" value="EOA86771.1"/>
    <property type="molecule type" value="Genomic_DNA"/>
</dbReference>
<feature type="compositionally biased region" description="Polar residues" evidence="1">
    <location>
        <begin position="398"/>
        <end position="412"/>
    </location>
</feature>
<sequence>MSYSHGAPRRVSLGYILGFSDKPFKDPKPPLPPPPPPRPKKPCQLTELIATPGGLVEWTASDGRKGTLTGKGKSRLTAASLARIPSDRRSTKELLAVKDTSKKSADNAEGAEASGGCGVEATNGSRKSGSKKASSNKDGPSSGSTKASQKNTSGSANIQDTGAQADAAGGDSKKGEKDTSSNTKDAAAQNTTTAENGKEKEDEESNTWTKEQDETIIQMKTENASVQWAVVAEKVGKSVEECKSRFKEIKPKDWKPNNNKNKNGNQNQNQGGKEGGKKVEEQKEAKKADENDDNGWAAMGFNGLMGDGNDGKQDDTANVNNTNTWEQNGDDSWGNTGVNGGTEQPNDANDWIIENQTNTNGDSWNNTANAKGDNNQDIANSWDPVDAGAAPTNWDIPGQQTNNVTGSNTQPANEWPNAAKPPSAPRSNKAPSESRSHRSSAGGKSKSSTHSRPLELELKPDDTFSADDLRLIARILQQDCKMVWNRVSWRFRDKTGRVLDPEVFERKITGSVEKEGSQRGEGKK</sequence>
<feature type="compositionally biased region" description="Polar residues" evidence="1">
    <location>
        <begin position="138"/>
        <end position="159"/>
    </location>
</feature>
<dbReference type="Gene3D" id="1.10.10.60">
    <property type="entry name" value="Homeodomain-like"/>
    <property type="match status" value="1"/>
</dbReference>
<proteinExistence type="predicted"/>
<evidence type="ECO:0000259" key="2">
    <source>
        <dbReference type="PROSITE" id="PS50090"/>
    </source>
</evidence>
<feature type="compositionally biased region" description="Basic and acidic residues" evidence="1">
    <location>
        <begin position="274"/>
        <end position="289"/>
    </location>
</feature>
<dbReference type="GeneID" id="19405770"/>
<feature type="compositionally biased region" description="Low complexity" evidence="1">
    <location>
        <begin position="256"/>
        <end position="271"/>
    </location>
</feature>
<dbReference type="InterPro" id="IPR009057">
    <property type="entry name" value="Homeodomain-like_sf"/>
</dbReference>
<organism evidence="3 4">
    <name type="scientific">Exserohilum turcicum (strain 28A)</name>
    <name type="common">Northern leaf blight fungus</name>
    <name type="synonym">Setosphaeria turcica</name>
    <dbReference type="NCBI Taxonomy" id="671987"/>
    <lineage>
        <taxon>Eukaryota</taxon>
        <taxon>Fungi</taxon>
        <taxon>Dikarya</taxon>
        <taxon>Ascomycota</taxon>
        <taxon>Pezizomycotina</taxon>
        <taxon>Dothideomycetes</taxon>
        <taxon>Pleosporomycetidae</taxon>
        <taxon>Pleosporales</taxon>
        <taxon>Pleosporineae</taxon>
        <taxon>Pleosporaceae</taxon>
        <taxon>Exserohilum</taxon>
    </lineage>
</organism>
<feature type="compositionally biased region" description="Low complexity" evidence="1">
    <location>
        <begin position="160"/>
        <end position="170"/>
    </location>
</feature>
<feature type="compositionally biased region" description="Polar residues" evidence="1">
    <location>
        <begin position="180"/>
        <end position="195"/>
    </location>
</feature>
<name>R0IPX8_EXST2</name>
<evidence type="ECO:0000256" key="1">
    <source>
        <dbReference type="SAM" id="MobiDB-lite"/>
    </source>
</evidence>
<feature type="compositionally biased region" description="Basic and acidic residues" evidence="1">
    <location>
        <begin position="452"/>
        <end position="461"/>
    </location>
</feature>
<dbReference type="AlphaFoldDB" id="R0IPX8"/>
<feature type="compositionally biased region" description="Polar residues" evidence="1">
    <location>
        <begin position="316"/>
        <end position="327"/>
    </location>
</feature>
<dbReference type="SMART" id="SM00717">
    <property type="entry name" value="SANT"/>
    <property type="match status" value="1"/>
</dbReference>
<feature type="region of interest" description="Disordered" evidence="1">
    <location>
        <begin position="57"/>
        <end position="216"/>
    </location>
</feature>
<accession>R0IPX8</accession>
<dbReference type="STRING" id="671987.R0IPX8"/>
<feature type="region of interest" description="Disordered" evidence="1">
    <location>
        <begin position="18"/>
        <end position="43"/>
    </location>
</feature>
<evidence type="ECO:0000313" key="3">
    <source>
        <dbReference type="EMBL" id="EOA86771.1"/>
    </source>
</evidence>
<dbReference type="PROSITE" id="PS50090">
    <property type="entry name" value="MYB_LIKE"/>
    <property type="match status" value="1"/>
</dbReference>
<dbReference type="eggNOG" id="ENOG502QT5Q">
    <property type="taxonomic scope" value="Eukaryota"/>
</dbReference>
<feature type="region of interest" description="Disordered" evidence="1">
    <location>
        <begin position="244"/>
        <end position="461"/>
    </location>
</feature>
<feature type="compositionally biased region" description="Polar residues" evidence="1">
    <location>
        <begin position="333"/>
        <end position="347"/>
    </location>
</feature>
<reference evidence="3 4" key="2">
    <citation type="journal article" date="2013" name="PLoS Genet.">
        <title>Comparative genome structure, secondary metabolite, and effector coding capacity across Cochliobolus pathogens.</title>
        <authorList>
            <person name="Condon B.J."/>
            <person name="Leng Y."/>
            <person name="Wu D."/>
            <person name="Bushley K.E."/>
            <person name="Ohm R.A."/>
            <person name="Otillar R."/>
            <person name="Martin J."/>
            <person name="Schackwitz W."/>
            <person name="Grimwood J."/>
            <person name="MohdZainudin N."/>
            <person name="Xue C."/>
            <person name="Wang R."/>
            <person name="Manning V.A."/>
            <person name="Dhillon B."/>
            <person name="Tu Z.J."/>
            <person name="Steffenson B.J."/>
            <person name="Salamov A."/>
            <person name="Sun H."/>
            <person name="Lowry S."/>
            <person name="LaButti K."/>
            <person name="Han J."/>
            <person name="Copeland A."/>
            <person name="Lindquist E."/>
            <person name="Barry K."/>
            <person name="Schmutz J."/>
            <person name="Baker S.E."/>
            <person name="Ciuffetti L.M."/>
            <person name="Grigoriev I.V."/>
            <person name="Zhong S."/>
            <person name="Turgeon B.G."/>
        </authorList>
    </citation>
    <scope>NUCLEOTIDE SEQUENCE [LARGE SCALE GENOMIC DNA]</scope>
    <source>
        <strain evidence="4">28A</strain>
    </source>
</reference>
<dbReference type="RefSeq" id="XP_008025379.1">
    <property type="nucleotide sequence ID" value="XM_008027188.1"/>
</dbReference>
<feature type="compositionally biased region" description="Basic and acidic residues" evidence="1">
    <location>
        <begin position="244"/>
        <end position="255"/>
    </location>
</feature>
<dbReference type="Proteomes" id="UP000016935">
    <property type="component" value="Unassembled WGS sequence"/>
</dbReference>
<reference evidence="3 4" key="1">
    <citation type="journal article" date="2012" name="PLoS Pathog.">
        <title>Diverse lifestyles and strategies of plant pathogenesis encoded in the genomes of eighteen Dothideomycetes fungi.</title>
        <authorList>
            <person name="Ohm R.A."/>
            <person name="Feau N."/>
            <person name="Henrissat B."/>
            <person name="Schoch C.L."/>
            <person name="Horwitz B.A."/>
            <person name="Barry K.W."/>
            <person name="Condon B.J."/>
            <person name="Copeland A.C."/>
            <person name="Dhillon B."/>
            <person name="Glaser F."/>
            <person name="Hesse C.N."/>
            <person name="Kosti I."/>
            <person name="LaButti K."/>
            <person name="Lindquist E.A."/>
            <person name="Lucas S."/>
            <person name="Salamov A.A."/>
            <person name="Bradshaw R.E."/>
            <person name="Ciuffetti L."/>
            <person name="Hamelin R.C."/>
            <person name="Kema G.H.J."/>
            <person name="Lawrence C."/>
            <person name="Scott J.A."/>
            <person name="Spatafora J.W."/>
            <person name="Turgeon B.G."/>
            <person name="de Wit P.J.G.M."/>
            <person name="Zhong S."/>
            <person name="Goodwin S.B."/>
            <person name="Grigoriev I.V."/>
        </authorList>
    </citation>
    <scope>NUCLEOTIDE SEQUENCE [LARGE SCALE GENOMIC DNA]</scope>
    <source>
        <strain evidence="4">28A</strain>
    </source>
</reference>